<dbReference type="InterPro" id="IPR027470">
    <property type="entry name" value="Cation_efflux_CTD"/>
</dbReference>
<feature type="domain" description="Cation efflux protein transmembrane" evidence="11">
    <location>
        <begin position="57"/>
        <end position="412"/>
    </location>
</feature>
<dbReference type="InterPro" id="IPR002524">
    <property type="entry name" value="Cation_efflux"/>
</dbReference>
<evidence type="ECO:0000256" key="4">
    <source>
        <dbReference type="ARBA" id="ARBA00022692"/>
    </source>
</evidence>
<keyword evidence="3" id="KW-0813">Transport</keyword>
<accession>A0A6A3N830</accession>
<organism evidence="13 14">
    <name type="scientific">Phytophthora rubi</name>
    <dbReference type="NCBI Taxonomy" id="129364"/>
    <lineage>
        <taxon>Eukaryota</taxon>
        <taxon>Sar</taxon>
        <taxon>Stramenopiles</taxon>
        <taxon>Oomycota</taxon>
        <taxon>Peronosporomycetes</taxon>
        <taxon>Peronosporales</taxon>
        <taxon>Peronosporaceae</taxon>
        <taxon>Phytophthora</taxon>
    </lineage>
</organism>
<evidence type="ECO:0000259" key="11">
    <source>
        <dbReference type="Pfam" id="PF01545"/>
    </source>
</evidence>
<evidence type="ECO:0000256" key="10">
    <source>
        <dbReference type="SAM" id="Phobius"/>
    </source>
</evidence>
<dbReference type="InterPro" id="IPR027469">
    <property type="entry name" value="Cation_efflux_TMD_sf"/>
</dbReference>
<dbReference type="InterPro" id="IPR058533">
    <property type="entry name" value="Cation_efflux_TM"/>
</dbReference>
<evidence type="ECO:0000256" key="9">
    <source>
        <dbReference type="SAM" id="MobiDB-lite"/>
    </source>
</evidence>
<keyword evidence="5" id="KW-0864">Zinc transport</keyword>
<feature type="domain" description="Cation efflux protein cytoplasmic" evidence="12">
    <location>
        <begin position="416"/>
        <end position="485"/>
    </location>
</feature>
<dbReference type="AlphaFoldDB" id="A0A6A3N830"/>
<dbReference type="Gene3D" id="1.20.1510.10">
    <property type="entry name" value="Cation efflux protein transmembrane domain"/>
    <property type="match status" value="2"/>
</dbReference>
<dbReference type="InterPro" id="IPR050681">
    <property type="entry name" value="CDF/SLC30A"/>
</dbReference>
<feature type="transmembrane region" description="Helical" evidence="10">
    <location>
        <begin position="164"/>
        <end position="183"/>
    </location>
</feature>
<dbReference type="OrthoDB" id="9944568at2759"/>
<dbReference type="GO" id="GO:0005385">
    <property type="term" value="F:zinc ion transmembrane transporter activity"/>
    <property type="evidence" value="ECO:0007669"/>
    <property type="project" value="TreeGrafter"/>
</dbReference>
<feature type="region of interest" description="Disordered" evidence="9">
    <location>
        <begin position="300"/>
        <end position="323"/>
    </location>
</feature>
<feature type="transmembrane region" description="Helical" evidence="10">
    <location>
        <begin position="383"/>
        <end position="404"/>
    </location>
</feature>
<proteinExistence type="inferred from homology"/>
<feature type="compositionally biased region" description="Basic and acidic residues" evidence="9">
    <location>
        <begin position="240"/>
        <end position="257"/>
    </location>
</feature>
<dbReference type="Pfam" id="PF01545">
    <property type="entry name" value="Cation_efflux"/>
    <property type="match status" value="1"/>
</dbReference>
<evidence type="ECO:0000256" key="6">
    <source>
        <dbReference type="ARBA" id="ARBA00022989"/>
    </source>
</evidence>
<evidence type="ECO:0000256" key="2">
    <source>
        <dbReference type="ARBA" id="ARBA00008873"/>
    </source>
</evidence>
<comment type="similarity">
    <text evidence="2">Belongs to the cation diffusion facilitator (CDF) transporter (TC 2.A.4) family. SLC30A subfamily.</text>
</comment>
<reference evidence="13 14" key="1">
    <citation type="submission" date="2018-09" db="EMBL/GenBank/DDBJ databases">
        <title>Genomic investigation of the strawberry pathogen Phytophthora fragariae indicates pathogenicity is determined by transcriptional variation in three key races.</title>
        <authorList>
            <person name="Adams T.M."/>
            <person name="Armitage A.D."/>
            <person name="Sobczyk M.K."/>
            <person name="Bates H.J."/>
            <person name="Dunwell J.M."/>
            <person name="Nellist C.F."/>
            <person name="Harrison R.J."/>
        </authorList>
    </citation>
    <scope>NUCLEOTIDE SEQUENCE [LARGE SCALE GENOMIC DNA]</scope>
    <source>
        <strain evidence="13 14">SCRP324</strain>
    </source>
</reference>
<feature type="transmembrane region" description="Helical" evidence="10">
    <location>
        <begin position="89"/>
        <end position="111"/>
    </location>
</feature>
<evidence type="ECO:0000259" key="12">
    <source>
        <dbReference type="Pfam" id="PF16916"/>
    </source>
</evidence>
<protein>
    <recommendedName>
        <fullName evidence="15">Cation efflux protein cytoplasmic domain-containing protein</fullName>
    </recommendedName>
</protein>
<comment type="caution">
    <text evidence="13">The sequence shown here is derived from an EMBL/GenBank/DDBJ whole genome shotgun (WGS) entry which is preliminary data.</text>
</comment>
<feature type="transmembrane region" description="Helical" evidence="10">
    <location>
        <begin position="58"/>
        <end position="83"/>
    </location>
</feature>
<evidence type="ECO:0000256" key="7">
    <source>
        <dbReference type="ARBA" id="ARBA00023065"/>
    </source>
</evidence>
<dbReference type="SUPFAM" id="SSF161111">
    <property type="entry name" value="Cation efflux protein transmembrane domain-like"/>
    <property type="match status" value="1"/>
</dbReference>
<dbReference type="PANTHER" id="PTHR11562">
    <property type="entry name" value="CATION EFFLUX PROTEIN/ ZINC TRANSPORTER"/>
    <property type="match status" value="1"/>
</dbReference>
<evidence type="ECO:0000256" key="3">
    <source>
        <dbReference type="ARBA" id="ARBA00022448"/>
    </source>
</evidence>
<evidence type="ECO:0000313" key="13">
    <source>
        <dbReference type="EMBL" id="KAE9039784.1"/>
    </source>
</evidence>
<evidence type="ECO:0000256" key="1">
    <source>
        <dbReference type="ARBA" id="ARBA00004141"/>
    </source>
</evidence>
<keyword evidence="6 10" id="KW-1133">Transmembrane helix</keyword>
<dbReference type="NCBIfam" id="TIGR01297">
    <property type="entry name" value="CDF"/>
    <property type="match status" value="1"/>
</dbReference>
<dbReference type="Proteomes" id="UP000435112">
    <property type="component" value="Unassembled WGS sequence"/>
</dbReference>
<feature type="transmembrane region" description="Helical" evidence="10">
    <location>
        <begin position="123"/>
        <end position="144"/>
    </location>
</feature>
<keyword evidence="4 10" id="KW-0812">Transmembrane</keyword>
<comment type="subcellular location">
    <subcellularLocation>
        <location evidence="1">Membrane</location>
        <topology evidence="1">Multi-pass membrane protein</topology>
    </subcellularLocation>
</comment>
<evidence type="ECO:0000313" key="14">
    <source>
        <dbReference type="Proteomes" id="UP000435112"/>
    </source>
</evidence>
<feature type="region of interest" description="Disordered" evidence="9">
    <location>
        <begin position="189"/>
        <end position="284"/>
    </location>
</feature>
<keyword evidence="7" id="KW-0406">Ion transport</keyword>
<dbReference type="PANTHER" id="PTHR11562:SF17">
    <property type="entry name" value="RE54080P-RELATED"/>
    <property type="match status" value="1"/>
</dbReference>
<dbReference type="Pfam" id="PF16916">
    <property type="entry name" value="ZT_dimer"/>
    <property type="match status" value="1"/>
</dbReference>
<keyword evidence="8 10" id="KW-0472">Membrane</keyword>
<dbReference type="GO" id="GO:0005886">
    <property type="term" value="C:plasma membrane"/>
    <property type="evidence" value="ECO:0007669"/>
    <property type="project" value="TreeGrafter"/>
</dbReference>
<keyword evidence="5" id="KW-0862">Zinc</keyword>
<sequence length="510" mass="54596">MPSATHNKTKRLTSSGCVRRLFCTGSDKCSPDDDALIDSPRRIPLTESARRAQRKLQLACLCSVLFMFAEVVGGSIAGSLAIMTDAAHLLSDVAGFCISLFAIWVATLPASNKLSFGFQRAEVIGAVVSVLLIWVLTGVLLYAAVNRFIECLEPHPKEHVDGKLMFIVACVGLLVNIVLMQILGHGHSHGVGGHGHSHGSGSHGHSHSGGGHGHSHGTGSHGHSHGGHSHGQGSHHGHSHGVDSHHSHGGHHDEGHSHQGAITHESSNDNFHAHGEDNNWVGGDLEVGTSLTALKQKELDSYSPKEGEHGSPSHGHYCEHGDHNNVVDQDAEAVSSPKPKQKKRNMENLNIESAYIHALGDFIQSLGVCIAGGLIWLKPEWQIADPIATFVFSVLVLFTTVGIIRESVHILMEGTPRGIDVIEIEQGLRQCPSVVAVHDLHIWSLSAGLPSLSVHLVSDDVETALHAAQSYLLSKGITHTTIQTEKTLTLYPRDCKSDLKCGQVSPAHEV</sequence>
<evidence type="ECO:0008006" key="15">
    <source>
        <dbReference type="Google" id="ProtNLM"/>
    </source>
</evidence>
<evidence type="ECO:0000256" key="5">
    <source>
        <dbReference type="ARBA" id="ARBA00022906"/>
    </source>
</evidence>
<feature type="transmembrane region" description="Helical" evidence="10">
    <location>
        <begin position="354"/>
        <end position="377"/>
    </location>
</feature>
<evidence type="ECO:0000256" key="8">
    <source>
        <dbReference type="ARBA" id="ARBA00023136"/>
    </source>
</evidence>
<feature type="compositionally biased region" description="Basic residues" evidence="9">
    <location>
        <begin position="222"/>
        <end position="239"/>
    </location>
</feature>
<dbReference type="EMBL" id="QXFU01000224">
    <property type="protein sequence ID" value="KAE9039784.1"/>
    <property type="molecule type" value="Genomic_DNA"/>
</dbReference>
<gene>
    <name evidence="13" type="ORF">PR002_g5303</name>
</gene>
<name>A0A6A3N830_9STRA</name>